<accession>A0A1Q8Q455</accession>
<dbReference type="GO" id="GO:0000287">
    <property type="term" value="F:magnesium ion binding"/>
    <property type="evidence" value="ECO:0007669"/>
    <property type="project" value="TreeGrafter"/>
</dbReference>
<gene>
    <name evidence="1" type="ORF">BTO30_11310</name>
</gene>
<dbReference type="STRING" id="1714264.BTO30_11310"/>
<dbReference type="InterPro" id="IPR006379">
    <property type="entry name" value="HAD-SF_hydro_IIB"/>
</dbReference>
<dbReference type="PANTHER" id="PTHR10000">
    <property type="entry name" value="PHOSPHOSERINE PHOSPHATASE"/>
    <property type="match status" value="1"/>
</dbReference>
<evidence type="ECO:0000313" key="2">
    <source>
        <dbReference type="Proteomes" id="UP000185568"/>
    </source>
</evidence>
<dbReference type="NCBIfam" id="TIGR01484">
    <property type="entry name" value="HAD-SF-IIB"/>
    <property type="match status" value="1"/>
</dbReference>
<dbReference type="GO" id="GO:0005829">
    <property type="term" value="C:cytosol"/>
    <property type="evidence" value="ECO:0007669"/>
    <property type="project" value="TreeGrafter"/>
</dbReference>
<dbReference type="AlphaFoldDB" id="A0A1Q8Q455"/>
<dbReference type="RefSeq" id="WP_075398843.1">
    <property type="nucleotide sequence ID" value="NZ_MSDU01000024.1"/>
</dbReference>
<dbReference type="NCBIfam" id="TIGR00099">
    <property type="entry name" value="Cof-subfamily"/>
    <property type="match status" value="1"/>
</dbReference>
<dbReference type="SFLD" id="SFLDS00003">
    <property type="entry name" value="Haloacid_Dehalogenase"/>
    <property type="match status" value="1"/>
</dbReference>
<dbReference type="InterPro" id="IPR023214">
    <property type="entry name" value="HAD_sf"/>
</dbReference>
<dbReference type="OrthoDB" id="9806027at2"/>
<evidence type="ECO:0000313" key="1">
    <source>
        <dbReference type="EMBL" id="OLN22075.1"/>
    </source>
</evidence>
<dbReference type="CDD" id="cd07516">
    <property type="entry name" value="HAD_Pase"/>
    <property type="match status" value="1"/>
</dbReference>
<dbReference type="InterPro" id="IPR000150">
    <property type="entry name" value="Cof"/>
</dbReference>
<dbReference type="SFLD" id="SFLDG01144">
    <property type="entry name" value="C2.B.4:_PGP_Like"/>
    <property type="match status" value="1"/>
</dbReference>
<dbReference type="PANTHER" id="PTHR10000:SF55">
    <property type="entry name" value="5-AMINO-6-(5-PHOSPHO-D-RIBITYLAMINO)URACIL PHOSPHATASE YCSE"/>
    <property type="match status" value="1"/>
</dbReference>
<dbReference type="SFLD" id="SFLDG01140">
    <property type="entry name" value="C2.B:_Phosphomannomutase_and_P"/>
    <property type="match status" value="1"/>
</dbReference>
<dbReference type="Gene3D" id="3.30.1240.10">
    <property type="match status" value="1"/>
</dbReference>
<sequence>MKLIAIDMDGTLLSSRNEISPENIKAIKAAQSKGIEVVIATGRAQFDAAKLVKDAGLSTWIISANGATIHDKDGTRVQSISISKEDTEEILTYFIEHGFYYEVFSDHTLYSPNNGRELLNIEIDRIKTANPNADFAEMEEAAERQFSQEPFEFVATYKDILEQTDQYYNLLAFSFHDEKLQKAWDRYADREDLTLTASASRVFDIMHRDVSKGNAVQKLADQFGIEQQDVMAIGDNFNDVSMFKIAGTSVAMGNELDGVKEQAMMTTLKNNEHGVAYIIEKMTT</sequence>
<protein>
    <submittedName>
        <fullName evidence="1">Phosphatase</fullName>
    </submittedName>
</protein>
<keyword evidence="2" id="KW-1185">Reference proteome</keyword>
<organism evidence="1 2">
    <name type="scientific">Domibacillus antri</name>
    <dbReference type="NCBI Taxonomy" id="1714264"/>
    <lineage>
        <taxon>Bacteria</taxon>
        <taxon>Bacillati</taxon>
        <taxon>Bacillota</taxon>
        <taxon>Bacilli</taxon>
        <taxon>Bacillales</taxon>
        <taxon>Bacillaceae</taxon>
        <taxon>Domibacillus</taxon>
    </lineage>
</organism>
<dbReference type="InterPro" id="IPR036412">
    <property type="entry name" value="HAD-like_sf"/>
</dbReference>
<dbReference type="Proteomes" id="UP000185568">
    <property type="component" value="Unassembled WGS sequence"/>
</dbReference>
<name>A0A1Q8Q455_9BACI</name>
<dbReference type="Pfam" id="PF08282">
    <property type="entry name" value="Hydrolase_3"/>
    <property type="match status" value="1"/>
</dbReference>
<dbReference type="EMBL" id="MSDU01000024">
    <property type="protein sequence ID" value="OLN22075.1"/>
    <property type="molecule type" value="Genomic_DNA"/>
</dbReference>
<dbReference type="GO" id="GO:0016791">
    <property type="term" value="F:phosphatase activity"/>
    <property type="evidence" value="ECO:0007669"/>
    <property type="project" value="TreeGrafter"/>
</dbReference>
<proteinExistence type="predicted"/>
<dbReference type="SUPFAM" id="SSF56784">
    <property type="entry name" value="HAD-like"/>
    <property type="match status" value="1"/>
</dbReference>
<comment type="caution">
    <text evidence="1">The sequence shown here is derived from an EMBL/GenBank/DDBJ whole genome shotgun (WGS) entry which is preliminary data.</text>
</comment>
<reference evidence="1 2" key="1">
    <citation type="submission" date="2016-12" db="EMBL/GenBank/DDBJ databases">
        <title>Domibacillus antri genome sequencing.</title>
        <authorList>
            <person name="Verma A."/>
            <person name="Krishnamurthi S."/>
        </authorList>
    </citation>
    <scope>NUCLEOTIDE SEQUENCE [LARGE SCALE GENOMIC DNA]</scope>
    <source>
        <strain evidence="1 2">XD80</strain>
    </source>
</reference>
<dbReference type="Gene3D" id="3.40.50.1000">
    <property type="entry name" value="HAD superfamily/HAD-like"/>
    <property type="match status" value="1"/>
</dbReference>
<dbReference type="PROSITE" id="PS01228">
    <property type="entry name" value="COF_1"/>
    <property type="match status" value="1"/>
</dbReference>